<dbReference type="Gene3D" id="2.170.130.20">
    <property type="entry name" value="LCCL-like domain"/>
    <property type="match status" value="1"/>
</dbReference>
<feature type="transmembrane region" description="Helical" evidence="2">
    <location>
        <begin position="295"/>
        <end position="312"/>
    </location>
</feature>
<sequence length="684" mass="76000">MPRRGEDDPDHPDAPLTANLPNLSGSFRSRWVPWPLRLAGWVVIRWIKGPIPPRDLLFHPLFPSIQERPVRYLERFFPKRRHKIALLLFLYSAWFLAWSLVLLHSSSAGHIEGIGKPNPISCAASFWSPKNGCGLHGNECRPFRASTFAFRCPSNCQTTLLHEPYTVGNQTLHYQPLVIGGPEPESPSAKSSSTPAAYYRADSFICQAAIHDGIITNAQGGCGVVKLKGAAHSYPSVERHGLLSTSFPSTFPKSYSFIHLSASQQMTCPSDPQWTLLAITAVALGLLSLLTTSPAVFFFSTFVILMLHVGFVSDHPNLPSVLDLFSLFLSRMLPAAFIVYVLYLYCARPLLTRLASPKYQISKTILYLPPTFIGALNNYTFALWIPIERLTPQDVQEQPGAKIALAIVVTIIALIVLSQAWYIRLAGLMPRYIKIYFTMGAVLIFLLLLPGLRLRIHHYILAMLFMPGTAIPTRPSVIYQGLLLGLFINGVARWGFASIIETPGALGEQPSGTGGLNGWWGAATPNITNSSVSISLEHVPVMTVIDSPRFNGNGNITFHLWEPDRMAKLGLDGISVLVNDVERWRGYVDEDRKGRFTWRRQGHRGLELRHNVVAEEETPLFLDPSSSQQPLNLKDEDESEDEDGAPEDLFFRFAFMRGAETGLYGGVGVWNRDGNWIPPPPPIA</sequence>
<keyword evidence="5" id="KW-1185">Reference proteome</keyword>
<reference evidence="4 5" key="1">
    <citation type="journal article" date="2015" name="Environ. Microbiol.">
        <title>Metagenome sequence of Elaphomyces granulatus from sporocarp tissue reveals Ascomycota ectomycorrhizal fingerprints of genome expansion and a Proteobacteria-rich microbiome.</title>
        <authorList>
            <person name="Quandt C.A."/>
            <person name="Kohler A."/>
            <person name="Hesse C.N."/>
            <person name="Sharpton T.J."/>
            <person name="Martin F."/>
            <person name="Spatafora J.W."/>
        </authorList>
    </citation>
    <scope>NUCLEOTIDE SEQUENCE [LARGE SCALE GENOMIC DNA]</scope>
    <source>
        <strain evidence="4 5">OSC145934</strain>
    </source>
</reference>
<dbReference type="OrthoDB" id="441660at2759"/>
<feature type="domain" description="LCCL" evidence="3">
    <location>
        <begin position="187"/>
        <end position="244"/>
    </location>
</feature>
<protein>
    <recommendedName>
        <fullName evidence="3">LCCL domain-containing protein</fullName>
    </recommendedName>
</protein>
<dbReference type="EMBL" id="NPHW01002936">
    <property type="protein sequence ID" value="OXV10465.1"/>
    <property type="molecule type" value="Genomic_DNA"/>
</dbReference>
<feature type="transmembrane region" description="Helical" evidence="2">
    <location>
        <begin position="324"/>
        <end position="345"/>
    </location>
</feature>
<dbReference type="InterPro" id="IPR051957">
    <property type="entry name" value="CRISP-LCCL_domain"/>
</dbReference>
<dbReference type="AlphaFoldDB" id="A0A232M218"/>
<evidence type="ECO:0000259" key="3">
    <source>
        <dbReference type="PROSITE" id="PS50820"/>
    </source>
</evidence>
<feature type="region of interest" description="Disordered" evidence="1">
    <location>
        <begin position="617"/>
        <end position="643"/>
    </location>
</feature>
<keyword evidence="2" id="KW-0472">Membrane</keyword>
<feature type="transmembrane region" description="Helical" evidence="2">
    <location>
        <begin position="365"/>
        <end position="387"/>
    </location>
</feature>
<evidence type="ECO:0000256" key="1">
    <source>
        <dbReference type="SAM" id="MobiDB-lite"/>
    </source>
</evidence>
<accession>A0A232M218</accession>
<feature type="transmembrane region" description="Helical" evidence="2">
    <location>
        <begin position="435"/>
        <end position="456"/>
    </location>
</feature>
<dbReference type="Proteomes" id="UP000243515">
    <property type="component" value="Unassembled WGS sequence"/>
</dbReference>
<feature type="transmembrane region" description="Helical" evidence="2">
    <location>
        <begin position="403"/>
        <end position="423"/>
    </location>
</feature>
<keyword evidence="2" id="KW-1133">Transmembrane helix</keyword>
<dbReference type="Pfam" id="PF03815">
    <property type="entry name" value="LCCL"/>
    <property type="match status" value="1"/>
</dbReference>
<name>A0A232M218_9EURO</name>
<keyword evidence="2" id="KW-0812">Transmembrane</keyword>
<evidence type="ECO:0000313" key="5">
    <source>
        <dbReference type="Proteomes" id="UP000243515"/>
    </source>
</evidence>
<feature type="transmembrane region" description="Helical" evidence="2">
    <location>
        <begin position="273"/>
        <end position="290"/>
    </location>
</feature>
<dbReference type="PANTHER" id="PTHR31331:SF8">
    <property type="entry name" value="LCCL DOMAIN PROTEIN (AFU_ORTHOLOGUE AFUA_5G02970)"/>
    <property type="match status" value="1"/>
</dbReference>
<evidence type="ECO:0000256" key="2">
    <source>
        <dbReference type="SAM" id="Phobius"/>
    </source>
</evidence>
<dbReference type="PROSITE" id="PS50820">
    <property type="entry name" value="LCCL"/>
    <property type="match status" value="1"/>
</dbReference>
<comment type="caution">
    <text evidence="4">The sequence shown here is derived from an EMBL/GenBank/DDBJ whole genome shotgun (WGS) entry which is preliminary data.</text>
</comment>
<dbReference type="PANTHER" id="PTHR31331">
    <property type="entry name" value="LCCL DOMAIN PROTEIN (AFU_ORTHOLOGUE AFUA_5G08630)"/>
    <property type="match status" value="1"/>
</dbReference>
<dbReference type="InterPro" id="IPR036609">
    <property type="entry name" value="LCCL_sf"/>
</dbReference>
<organism evidence="4 5">
    <name type="scientific">Elaphomyces granulatus</name>
    <dbReference type="NCBI Taxonomy" id="519963"/>
    <lineage>
        <taxon>Eukaryota</taxon>
        <taxon>Fungi</taxon>
        <taxon>Dikarya</taxon>
        <taxon>Ascomycota</taxon>
        <taxon>Pezizomycotina</taxon>
        <taxon>Eurotiomycetes</taxon>
        <taxon>Eurotiomycetidae</taxon>
        <taxon>Eurotiales</taxon>
        <taxon>Elaphomycetaceae</taxon>
        <taxon>Elaphomyces</taxon>
    </lineage>
</organism>
<gene>
    <name evidence="4" type="ORF">Egran_01776</name>
</gene>
<evidence type="ECO:0000313" key="4">
    <source>
        <dbReference type="EMBL" id="OXV10465.1"/>
    </source>
</evidence>
<proteinExistence type="predicted"/>
<feature type="transmembrane region" description="Helical" evidence="2">
    <location>
        <begin position="84"/>
        <end position="103"/>
    </location>
</feature>
<dbReference type="InterPro" id="IPR004043">
    <property type="entry name" value="LCCL"/>
</dbReference>
<dbReference type="SUPFAM" id="SSF69848">
    <property type="entry name" value="LCCL domain"/>
    <property type="match status" value="1"/>
</dbReference>